<keyword evidence="3" id="KW-0560">Oxidoreductase</keyword>
<dbReference type="OMA" id="FILFRAC"/>
<dbReference type="HOGENOM" id="CLU_010194_9_1_1"/>
<keyword evidence="5" id="KW-1185">Reference proteome</keyword>
<dbReference type="Gene3D" id="3.40.50.720">
    <property type="entry name" value="NAD(P)-binding Rossmann-like Domain"/>
    <property type="match status" value="1"/>
</dbReference>
<dbReference type="EMBL" id="JH795856">
    <property type="protein sequence ID" value="EJU05887.1"/>
    <property type="molecule type" value="Genomic_DNA"/>
</dbReference>
<organism evidence="4 5">
    <name type="scientific">Dacryopinax primogenitus (strain DJM 731)</name>
    <name type="common">Brown rot fungus</name>
    <dbReference type="NCBI Taxonomy" id="1858805"/>
    <lineage>
        <taxon>Eukaryota</taxon>
        <taxon>Fungi</taxon>
        <taxon>Dikarya</taxon>
        <taxon>Basidiomycota</taxon>
        <taxon>Agaricomycotina</taxon>
        <taxon>Dacrymycetes</taxon>
        <taxon>Dacrymycetales</taxon>
        <taxon>Dacrymycetaceae</taxon>
        <taxon>Dacryopinax</taxon>
    </lineage>
</organism>
<dbReference type="InterPro" id="IPR036291">
    <property type="entry name" value="NAD(P)-bd_dom_sf"/>
</dbReference>
<comment type="similarity">
    <text evidence="1">Belongs to the short-chain dehydrogenases/reductases (SDR) family.</text>
</comment>
<dbReference type="AlphaFoldDB" id="M5GF13"/>
<dbReference type="GeneID" id="63686913"/>
<dbReference type="InterPro" id="IPR002347">
    <property type="entry name" value="SDR_fam"/>
</dbReference>
<dbReference type="PANTHER" id="PTHR43544">
    <property type="entry name" value="SHORT-CHAIN DEHYDROGENASE/REDUCTASE"/>
    <property type="match status" value="1"/>
</dbReference>
<dbReference type="InterPro" id="IPR051468">
    <property type="entry name" value="Fungal_SecMetab_SDRs"/>
</dbReference>
<proteinExistence type="inferred from homology"/>
<keyword evidence="2" id="KW-0521">NADP</keyword>
<evidence type="ECO:0000256" key="2">
    <source>
        <dbReference type="ARBA" id="ARBA00022857"/>
    </source>
</evidence>
<dbReference type="InterPro" id="IPR020904">
    <property type="entry name" value="Sc_DH/Rdtase_CS"/>
</dbReference>
<gene>
    <name evidence="4" type="ORF">DACRYDRAFT_20224</name>
</gene>
<dbReference type="PRINTS" id="PR00081">
    <property type="entry name" value="GDHRDH"/>
</dbReference>
<dbReference type="GO" id="GO:0016491">
    <property type="term" value="F:oxidoreductase activity"/>
    <property type="evidence" value="ECO:0007669"/>
    <property type="project" value="UniProtKB-KW"/>
</dbReference>
<dbReference type="RefSeq" id="XP_040632781.1">
    <property type="nucleotide sequence ID" value="XM_040771851.1"/>
</dbReference>
<reference evidence="4 5" key="1">
    <citation type="journal article" date="2012" name="Science">
        <title>The Paleozoic origin of enzymatic lignin decomposition reconstructed from 31 fungal genomes.</title>
        <authorList>
            <person name="Floudas D."/>
            <person name="Binder M."/>
            <person name="Riley R."/>
            <person name="Barry K."/>
            <person name="Blanchette R.A."/>
            <person name="Henrissat B."/>
            <person name="Martinez A.T."/>
            <person name="Otillar R."/>
            <person name="Spatafora J.W."/>
            <person name="Yadav J.S."/>
            <person name="Aerts A."/>
            <person name="Benoit I."/>
            <person name="Boyd A."/>
            <person name="Carlson A."/>
            <person name="Copeland A."/>
            <person name="Coutinho P.M."/>
            <person name="de Vries R.P."/>
            <person name="Ferreira P."/>
            <person name="Findley K."/>
            <person name="Foster B."/>
            <person name="Gaskell J."/>
            <person name="Glotzer D."/>
            <person name="Gorecki P."/>
            <person name="Heitman J."/>
            <person name="Hesse C."/>
            <person name="Hori C."/>
            <person name="Igarashi K."/>
            <person name="Jurgens J.A."/>
            <person name="Kallen N."/>
            <person name="Kersten P."/>
            <person name="Kohler A."/>
            <person name="Kuees U."/>
            <person name="Kumar T.K.A."/>
            <person name="Kuo A."/>
            <person name="LaButti K."/>
            <person name="Larrondo L.F."/>
            <person name="Lindquist E."/>
            <person name="Ling A."/>
            <person name="Lombard V."/>
            <person name="Lucas S."/>
            <person name="Lundell T."/>
            <person name="Martin R."/>
            <person name="McLaughlin D.J."/>
            <person name="Morgenstern I."/>
            <person name="Morin E."/>
            <person name="Murat C."/>
            <person name="Nagy L.G."/>
            <person name="Nolan M."/>
            <person name="Ohm R.A."/>
            <person name="Patyshakuliyeva A."/>
            <person name="Rokas A."/>
            <person name="Ruiz-Duenas F.J."/>
            <person name="Sabat G."/>
            <person name="Salamov A."/>
            <person name="Samejima M."/>
            <person name="Schmutz J."/>
            <person name="Slot J.C."/>
            <person name="St John F."/>
            <person name="Stenlid J."/>
            <person name="Sun H."/>
            <person name="Sun S."/>
            <person name="Syed K."/>
            <person name="Tsang A."/>
            <person name="Wiebenga A."/>
            <person name="Young D."/>
            <person name="Pisabarro A."/>
            <person name="Eastwood D.C."/>
            <person name="Martin F."/>
            <person name="Cullen D."/>
            <person name="Grigoriev I.V."/>
            <person name="Hibbett D.S."/>
        </authorList>
    </citation>
    <scope>NUCLEOTIDE SEQUENCE [LARGE SCALE GENOMIC DNA]</scope>
    <source>
        <strain evidence="4 5">DJM-731 SS1</strain>
    </source>
</reference>
<accession>M5GF13</accession>
<protein>
    <submittedName>
        <fullName evidence="4">NADP-binding protein</fullName>
    </submittedName>
</protein>
<dbReference type="PROSITE" id="PS00061">
    <property type="entry name" value="ADH_SHORT"/>
    <property type="match status" value="1"/>
</dbReference>
<sequence>MQPSVYLISGANRGIGLELVNQLITRPDTIVFACARNPPSATALHDLAAKHTGRLHILKLNSADRGDNDGSFAEVERIAGKLDVLIANAGICSWFGPGLEVPEEVMLDHFRVNALGPLVLFQAASHLLLRSANPKFVLISSGAGSINSGAPMPVGMLPYGASKAAANYIMRKLHYEHPGLCVVVISPGGVATDMARFASGADPVMRTAAIIGVEKSASGCLKIVDEARREEDGPKMKNYDGGVWEW</sequence>
<dbReference type="GO" id="GO:0005737">
    <property type="term" value="C:cytoplasm"/>
    <property type="evidence" value="ECO:0007669"/>
    <property type="project" value="TreeGrafter"/>
</dbReference>
<name>M5GF13_DACPD</name>
<evidence type="ECO:0000256" key="1">
    <source>
        <dbReference type="ARBA" id="ARBA00006484"/>
    </source>
</evidence>
<dbReference type="OrthoDB" id="9876299at2759"/>
<dbReference type="PANTHER" id="PTHR43544:SF7">
    <property type="entry name" value="NADB-LER2"/>
    <property type="match status" value="1"/>
</dbReference>
<dbReference type="Proteomes" id="UP000030653">
    <property type="component" value="Unassembled WGS sequence"/>
</dbReference>
<evidence type="ECO:0000313" key="4">
    <source>
        <dbReference type="EMBL" id="EJU05887.1"/>
    </source>
</evidence>
<evidence type="ECO:0000313" key="5">
    <source>
        <dbReference type="Proteomes" id="UP000030653"/>
    </source>
</evidence>
<dbReference type="SUPFAM" id="SSF51735">
    <property type="entry name" value="NAD(P)-binding Rossmann-fold domains"/>
    <property type="match status" value="1"/>
</dbReference>
<dbReference type="Pfam" id="PF00106">
    <property type="entry name" value="adh_short"/>
    <property type="match status" value="1"/>
</dbReference>
<dbReference type="CDD" id="cd05325">
    <property type="entry name" value="carb_red_sniffer_like_SDR_c"/>
    <property type="match status" value="1"/>
</dbReference>
<evidence type="ECO:0000256" key="3">
    <source>
        <dbReference type="ARBA" id="ARBA00023002"/>
    </source>
</evidence>